<dbReference type="Gene3D" id="3.10.620.30">
    <property type="match status" value="1"/>
</dbReference>
<dbReference type="EMBL" id="DTMM01000200">
    <property type="protein sequence ID" value="HFT94126.1"/>
    <property type="molecule type" value="Genomic_DNA"/>
</dbReference>
<reference evidence="2" key="1">
    <citation type="journal article" date="2020" name="mSystems">
        <title>Genome- and Community-Level Interaction Insights into Carbon Utilization and Element Cycling Functions of Hydrothermarchaeota in Hydrothermal Sediment.</title>
        <authorList>
            <person name="Zhou Z."/>
            <person name="Liu Y."/>
            <person name="Xu W."/>
            <person name="Pan J."/>
            <person name="Luo Z.H."/>
            <person name="Li M."/>
        </authorList>
    </citation>
    <scope>NUCLEOTIDE SEQUENCE [LARGE SCALE GENOMIC DNA]</scope>
    <source>
        <strain evidence="2">SpSt-902</strain>
    </source>
</reference>
<dbReference type="InterPro" id="IPR038765">
    <property type="entry name" value="Papain-like_cys_pep_sf"/>
</dbReference>
<dbReference type="PANTHER" id="PTHR33490">
    <property type="entry name" value="BLR5614 PROTEIN-RELATED"/>
    <property type="match status" value="1"/>
</dbReference>
<dbReference type="Pfam" id="PF08379">
    <property type="entry name" value="Bact_transglu_N"/>
    <property type="match status" value="1"/>
</dbReference>
<evidence type="ECO:0000259" key="1">
    <source>
        <dbReference type="SMART" id="SM00460"/>
    </source>
</evidence>
<dbReference type="SUPFAM" id="SSF54001">
    <property type="entry name" value="Cysteine proteinases"/>
    <property type="match status" value="1"/>
</dbReference>
<dbReference type="PANTHER" id="PTHR33490:SF1">
    <property type="entry name" value="SLL1233 PROTEIN"/>
    <property type="match status" value="1"/>
</dbReference>
<dbReference type="AlphaFoldDB" id="A0A7C3LTM9"/>
<dbReference type="InterPro" id="IPR002931">
    <property type="entry name" value="Transglutaminase-like"/>
</dbReference>
<evidence type="ECO:0000313" key="2">
    <source>
        <dbReference type="EMBL" id="HFT94126.1"/>
    </source>
</evidence>
<dbReference type="Pfam" id="PF01841">
    <property type="entry name" value="Transglut_core"/>
    <property type="match status" value="1"/>
</dbReference>
<feature type="domain" description="Transglutaminase-like" evidence="1">
    <location>
        <begin position="173"/>
        <end position="237"/>
    </location>
</feature>
<proteinExistence type="predicted"/>
<dbReference type="SMART" id="SM00460">
    <property type="entry name" value="TGc"/>
    <property type="match status" value="1"/>
</dbReference>
<organism evidence="2">
    <name type="scientific">Leptospirillum ferriphilum</name>
    <dbReference type="NCBI Taxonomy" id="178606"/>
    <lineage>
        <taxon>Bacteria</taxon>
        <taxon>Pseudomonadati</taxon>
        <taxon>Nitrospirota</taxon>
        <taxon>Nitrospiria</taxon>
        <taxon>Nitrospirales</taxon>
        <taxon>Nitrospiraceae</taxon>
        <taxon>Leptospirillum</taxon>
    </lineage>
</organism>
<name>A0A7C3LTM9_9BACT</name>
<sequence>MIYEISHRMDFSFTDPVFFEPMTVRLRPRSDATQILLSHRLAIMPEPDRVVDCTGMDGNIESVLWFSGVHGKLVIQASSRVQTLRINPFDFLLPDPQNLTLPFHSPRSWPALFAPYLDSRPVTGKAFEAFAKRIIHLSNKETVPFLTCLAKDIHDSLAYNIREDGPPRSPEETLRQGEGSCRDFALLAMKVCQFFGMPARFASGYHLPPLSRQSPSLHAWLEVYLPGAGWRGLDPSEGVMTAEHHVTLVSSPVPHLTLPTDGNFRGSGKSSLSPRIDITSIAG</sequence>
<dbReference type="InterPro" id="IPR013589">
    <property type="entry name" value="Bac_transglu_N"/>
</dbReference>
<protein>
    <submittedName>
        <fullName evidence="2">Transglutaminase family protein</fullName>
    </submittedName>
</protein>
<gene>
    <name evidence="2" type="ORF">ENX03_09400</name>
</gene>
<comment type="caution">
    <text evidence="2">The sequence shown here is derived from an EMBL/GenBank/DDBJ whole genome shotgun (WGS) entry which is preliminary data.</text>
</comment>
<accession>A0A7C3LTM9</accession>